<keyword evidence="2" id="KW-1133">Transmembrane helix</keyword>
<gene>
    <name evidence="3" type="ORF">F8O01_14035</name>
</gene>
<dbReference type="AlphaFoldDB" id="A0A7J5BPJ8"/>
<evidence type="ECO:0000313" key="3">
    <source>
        <dbReference type="EMBL" id="KAB1654033.1"/>
    </source>
</evidence>
<evidence type="ECO:0000313" key="4">
    <source>
        <dbReference type="Proteomes" id="UP000467240"/>
    </source>
</evidence>
<evidence type="ECO:0000256" key="1">
    <source>
        <dbReference type="SAM" id="MobiDB-lite"/>
    </source>
</evidence>
<protein>
    <submittedName>
        <fullName evidence="3">Uncharacterized protein</fullName>
    </submittedName>
</protein>
<dbReference type="Proteomes" id="UP000467240">
    <property type="component" value="Unassembled WGS sequence"/>
</dbReference>
<feature type="transmembrane region" description="Helical" evidence="2">
    <location>
        <begin position="44"/>
        <end position="64"/>
    </location>
</feature>
<organism evidence="3 4">
    <name type="scientific">Pseudoclavibacter chungangensis</name>
    <dbReference type="NCBI Taxonomy" id="587635"/>
    <lineage>
        <taxon>Bacteria</taxon>
        <taxon>Bacillati</taxon>
        <taxon>Actinomycetota</taxon>
        <taxon>Actinomycetes</taxon>
        <taxon>Micrococcales</taxon>
        <taxon>Microbacteriaceae</taxon>
        <taxon>Pseudoclavibacter</taxon>
    </lineage>
</organism>
<feature type="region of interest" description="Disordered" evidence="1">
    <location>
        <begin position="1"/>
        <end position="35"/>
    </location>
</feature>
<keyword evidence="2" id="KW-0812">Transmembrane</keyword>
<dbReference type="EMBL" id="WBJZ01000020">
    <property type="protein sequence ID" value="KAB1654033.1"/>
    <property type="molecule type" value="Genomic_DNA"/>
</dbReference>
<name>A0A7J5BPJ8_9MICO</name>
<keyword evidence="4" id="KW-1185">Reference proteome</keyword>
<evidence type="ECO:0000256" key="2">
    <source>
        <dbReference type="SAM" id="Phobius"/>
    </source>
</evidence>
<accession>A0A7J5BPJ8</accession>
<keyword evidence="2" id="KW-0472">Membrane</keyword>
<dbReference type="RefSeq" id="WP_158041583.1">
    <property type="nucleotide sequence ID" value="NZ_JACCFV010000001.1"/>
</dbReference>
<sequence>MPTPGLPQDTGELAPVTGEQPGEGSTLAPTEDARPAGAGPLANTVLLLLGVVFVVAGVMTWLAGGHLATALPFGIIAIAFLLLFWVRVAEARDRAMHSRPHRH</sequence>
<proteinExistence type="predicted"/>
<feature type="transmembrane region" description="Helical" evidence="2">
    <location>
        <begin position="70"/>
        <end position="89"/>
    </location>
</feature>
<reference evidence="3 4" key="1">
    <citation type="submission" date="2019-09" db="EMBL/GenBank/DDBJ databases">
        <title>Phylogeny of genus Pseudoclavibacter and closely related genus.</title>
        <authorList>
            <person name="Li Y."/>
        </authorList>
    </citation>
    <scope>NUCLEOTIDE SEQUENCE [LARGE SCALE GENOMIC DNA]</scope>
    <source>
        <strain evidence="3 4">DSM 23821</strain>
    </source>
</reference>
<comment type="caution">
    <text evidence="3">The sequence shown here is derived from an EMBL/GenBank/DDBJ whole genome shotgun (WGS) entry which is preliminary data.</text>
</comment>